<gene>
    <name evidence="1" type="ORF">BpHYR1_051646</name>
</gene>
<dbReference type="SUPFAM" id="SSF48371">
    <property type="entry name" value="ARM repeat"/>
    <property type="match status" value="1"/>
</dbReference>
<dbReference type="InterPro" id="IPR016024">
    <property type="entry name" value="ARM-type_fold"/>
</dbReference>
<dbReference type="STRING" id="10195.A0A3M7P162"/>
<dbReference type="AlphaFoldDB" id="A0A3M7P162"/>
<name>A0A3M7P162_BRAPC</name>
<keyword evidence="2" id="KW-1185">Reference proteome</keyword>
<dbReference type="Proteomes" id="UP000276133">
    <property type="component" value="Unassembled WGS sequence"/>
</dbReference>
<dbReference type="OrthoDB" id="1683831at2759"/>
<organism evidence="1 2">
    <name type="scientific">Brachionus plicatilis</name>
    <name type="common">Marine rotifer</name>
    <name type="synonym">Brachionus muelleri</name>
    <dbReference type="NCBI Taxonomy" id="10195"/>
    <lineage>
        <taxon>Eukaryota</taxon>
        <taxon>Metazoa</taxon>
        <taxon>Spiralia</taxon>
        <taxon>Gnathifera</taxon>
        <taxon>Rotifera</taxon>
        <taxon>Eurotatoria</taxon>
        <taxon>Monogononta</taxon>
        <taxon>Pseudotrocha</taxon>
        <taxon>Ploima</taxon>
        <taxon>Brachionidae</taxon>
        <taxon>Brachionus</taxon>
    </lineage>
</organism>
<protein>
    <submittedName>
        <fullName evidence="1">Ankyrin and armadillo repeat-containing-like</fullName>
    </submittedName>
</protein>
<comment type="caution">
    <text evidence="1">The sequence shown here is derived from an EMBL/GenBank/DDBJ whole genome shotgun (WGS) entry which is preliminary data.</text>
</comment>
<proteinExistence type="predicted"/>
<dbReference type="EMBL" id="REGN01014217">
    <property type="protein sequence ID" value="RMZ92895.1"/>
    <property type="molecule type" value="Genomic_DNA"/>
</dbReference>
<accession>A0A3M7P162</accession>
<evidence type="ECO:0000313" key="1">
    <source>
        <dbReference type="EMBL" id="RMZ92895.1"/>
    </source>
</evidence>
<sequence length="199" mass="22320">MADSSGLAHTRTGITDAMLTCDAVDILCDRLYSPNDQIRFASAITLGYLSFNRTASRLLLHNCRNYPHLYKTLMTIIPSNAKISKQFVQSFQTSLALGLPKLLVHNQVKFYEVTGSPKVRDDFKGFYLGKELNRTNFSKLSFYDIDNTLNKNSQGNLKAATSRSQSAPLSKHIKNIHSKNPQSRNATMLEIKKSNKLST</sequence>
<dbReference type="InterPro" id="IPR043379">
    <property type="entry name" value="ANKAR"/>
</dbReference>
<dbReference type="PANTHER" id="PTHR46464:SF2">
    <property type="entry name" value="ANKYRIN AND ARMADILLO REPEAT-CONTAINING PROTEIN"/>
    <property type="match status" value="1"/>
</dbReference>
<dbReference type="PANTHER" id="PTHR46464">
    <property type="entry name" value="ANK_REP_REGION DOMAIN-CONTAINING PROTEIN"/>
    <property type="match status" value="1"/>
</dbReference>
<evidence type="ECO:0000313" key="2">
    <source>
        <dbReference type="Proteomes" id="UP000276133"/>
    </source>
</evidence>
<reference evidence="1 2" key="1">
    <citation type="journal article" date="2018" name="Sci. Rep.">
        <title>Genomic signatures of local adaptation to the degree of environmental predictability in rotifers.</title>
        <authorList>
            <person name="Franch-Gras L."/>
            <person name="Hahn C."/>
            <person name="Garcia-Roger E.M."/>
            <person name="Carmona M.J."/>
            <person name="Serra M."/>
            <person name="Gomez A."/>
        </authorList>
    </citation>
    <scope>NUCLEOTIDE SEQUENCE [LARGE SCALE GENOMIC DNA]</scope>
    <source>
        <strain evidence="1">HYR1</strain>
    </source>
</reference>